<dbReference type="InterPro" id="IPR002774">
    <property type="entry name" value="Flagellin_arc-type"/>
</dbReference>
<accession>A0A7C2Z2B5</accession>
<gene>
    <name evidence="6" type="ORF">ENO39_00850</name>
</gene>
<keyword evidence="5" id="KW-0812">Transmembrane</keyword>
<dbReference type="NCBIfam" id="TIGR02537">
    <property type="entry name" value="arch_flag_Nterm"/>
    <property type="match status" value="1"/>
</dbReference>
<dbReference type="AlphaFoldDB" id="A0A7C2Z2B5"/>
<dbReference type="GO" id="GO:0097588">
    <property type="term" value="P:archaeal or bacterial-type flagellum-dependent cell motility"/>
    <property type="evidence" value="ECO:0007669"/>
    <property type="project" value="InterPro"/>
</dbReference>
<evidence type="ECO:0000256" key="1">
    <source>
        <dbReference type="ARBA" id="ARBA00004618"/>
    </source>
</evidence>
<keyword evidence="5" id="KW-0472">Membrane</keyword>
<keyword evidence="6" id="KW-0966">Cell projection</keyword>
<evidence type="ECO:0000256" key="5">
    <source>
        <dbReference type="SAM" id="Phobius"/>
    </source>
</evidence>
<name>A0A7C2Z2B5_9CREN</name>
<comment type="caution">
    <text evidence="6">The sequence shown here is derived from an EMBL/GenBank/DDBJ whole genome shotgun (WGS) entry which is preliminary data.</text>
</comment>
<dbReference type="GO" id="GO:0005198">
    <property type="term" value="F:structural molecule activity"/>
    <property type="evidence" value="ECO:0007669"/>
    <property type="project" value="InterPro"/>
</dbReference>
<keyword evidence="3 4" id="KW-0974">Archaeal flagellum</keyword>
<dbReference type="GO" id="GO:0097589">
    <property type="term" value="C:archaeal-type flagellum"/>
    <property type="evidence" value="ECO:0007669"/>
    <property type="project" value="UniProtKB-SubCell"/>
</dbReference>
<dbReference type="EMBL" id="DSFH01000017">
    <property type="protein sequence ID" value="HEW63597.1"/>
    <property type="molecule type" value="Genomic_DNA"/>
</dbReference>
<evidence type="ECO:0000256" key="3">
    <source>
        <dbReference type="ARBA" id="ARBA00022440"/>
    </source>
</evidence>
<dbReference type="PANTHER" id="PTHR35903:SF1">
    <property type="entry name" value="FLAGELLIN B1"/>
    <property type="match status" value="1"/>
</dbReference>
<sequence length="224" mass="23274">MGKKRGIVGIEAAIVLIAFVIVAAALAFVALNMGLFTTQKAKETISQGLGEASTALEVDGYVVGISDGTTVNTVSIPIRTSAGVSSVDLAPSRTSIDAIVGNQSFENIYKVIFYVYPNGTLAYANNGTLTNLTTDFSTHNLTADIESVLGTPSTPTAYVVIIQNVNYNSVLETGEKAVVLIDLGNNALGPYGQLSVEIRPPEGAPLTVERNMPANIPAGAVNLG</sequence>
<proteinExistence type="inferred from homology"/>
<dbReference type="Pfam" id="PF01917">
    <property type="entry name" value="Flagellin_arch-type"/>
    <property type="match status" value="1"/>
</dbReference>
<keyword evidence="6" id="KW-0969">Cilium</keyword>
<reference evidence="6" key="1">
    <citation type="journal article" date="2020" name="mSystems">
        <title>Genome- and Community-Level Interaction Insights into Carbon Utilization and Element Cycling Functions of Hydrothermarchaeota in Hydrothermal Sediment.</title>
        <authorList>
            <person name="Zhou Z."/>
            <person name="Liu Y."/>
            <person name="Xu W."/>
            <person name="Pan J."/>
            <person name="Luo Z.H."/>
            <person name="Li M."/>
        </authorList>
    </citation>
    <scope>NUCLEOTIDE SEQUENCE [LARGE SCALE GENOMIC DNA]</scope>
    <source>
        <strain evidence="6">SpSt-1261</strain>
    </source>
</reference>
<organism evidence="6">
    <name type="scientific">Fervidicoccus fontis</name>
    <dbReference type="NCBI Taxonomy" id="683846"/>
    <lineage>
        <taxon>Archaea</taxon>
        <taxon>Thermoproteota</taxon>
        <taxon>Thermoprotei</taxon>
        <taxon>Fervidicoccales</taxon>
        <taxon>Fervidicoccaceae</taxon>
        <taxon>Fervidicoccus</taxon>
    </lineage>
</organism>
<evidence type="ECO:0000256" key="2">
    <source>
        <dbReference type="ARBA" id="ARBA00010256"/>
    </source>
</evidence>
<feature type="transmembrane region" description="Helical" evidence="5">
    <location>
        <begin position="12"/>
        <end position="36"/>
    </location>
</feature>
<comment type="subcellular location">
    <subcellularLocation>
        <location evidence="1 4">Archaeal flagellum</location>
    </subcellularLocation>
</comment>
<protein>
    <recommendedName>
        <fullName evidence="4">Flagellin</fullName>
    </recommendedName>
</protein>
<evidence type="ECO:0000256" key="4">
    <source>
        <dbReference type="RuleBase" id="RU361282"/>
    </source>
</evidence>
<dbReference type="PANTHER" id="PTHR35903">
    <property type="entry name" value="FLAGELLIN B1"/>
    <property type="match status" value="1"/>
</dbReference>
<dbReference type="InterPro" id="IPR013373">
    <property type="entry name" value="Flagellin/pilin_N_arc"/>
</dbReference>
<evidence type="ECO:0000313" key="6">
    <source>
        <dbReference type="EMBL" id="HEW63597.1"/>
    </source>
</evidence>
<dbReference type="Proteomes" id="UP000886076">
    <property type="component" value="Unassembled WGS sequence"/>
</dbReference>
<comment type="similarity">
    <text evidence="2 4">Belongs to the archaeal flagellin family.</text>
</comment>
<keyword evidence="5" id="KW-1133">Transmembrane helix</keyword>
<keyword evidence="6" id="KW-0282">Flagellum</keyword>
<dbReference type="RefSeq" id="WP_272984871.1">
    <property type="nucleotide sequence ID" value="NZ_DSFH01000017.1"/>
</dbReference>
<comment type="function">
    <text evidence="4">Flagellin is the subunit protein which polymerizes to form the filaments of archaeal flagella.</text>
</comment>